<feature type="transmembrane region" description="Helical" evidence="6">
    <location>
        <begin position="77"/>
        <end position="101"/>
    </location>
</feature>
<feature type="transmembrane region" description="Helical" evidence="6">
    <location>
        <begin position="395"/>
        <end position="415"/>
    </location>
</feature>
<feature type="transmembrane region" description="Helical" evidence="6">
    <location>
        <begin position="12"/>
        <end position="30"/>
    </location>
</feature>
<dbReference type="RefSeq" id="WP_145199992.1">
    <property type="nucleotide sequence ID" value="NZ_CP036267.1"/>
</dbReference>
<evidence type="ECO:0000256" key="6">
    <source>
        <dbReference type="SAM" id="Phobius"/>
    </source>
</evidence>
<dbReference type="EMBL" id="CP036267">
    <property type="protein sequence ID" value="QDT33546.1"/>
    <property type="molecule type" value="Genomic_DNA"/>
</dbReference>
<dbReference type="Pfam" id="PF07690">
    <property type="entry name" value="MFS_1"/>
    <property type="match status" value="1"/>
</dbReference>
<feature type="transmembrane region" description="Helical" evidence="6">
    <location>
        <begin position="275"/>
        <end position="296"/>
    </location>
</feature>
<dbReference type="InterPro" id="IPR036259">
    <property type="entry name" value="MFS_trans_sf"/>
</dbReference>
<dbReference type="InterPro" id="IPR011701">
    <property type="entry name" value="MFS"/>
</dbReference>
<comment type="subcellular location">
    <subcellularLocation>
        <location evidence="1">Cell membrane</location>
        <topology evidence="1">Multi-pass membrane protein</topology>
    </subcellularLocation>
</comment>
<feature type="transmembrane region" description="Helical" evidence="6">
    <location>
        <begin position="50"/>
        <end position="70"/>
    </location>
</feature>
<evidence type="ECO:0000256" key="4">
    <source>
        <dbReference type="ARBA" id="ARBA00022989"/>
    </source>
</evidence>
<dbReference type="GO" id="GO:0022857">
    <property type="term" value="F:transmembrane transporter activity"/>
    <property type="evidence" value="ECO:0007669"/>
    <property type="project" value="InterPro"/>
</dbReference>
<feature type="transmembrane region" description="Helical" evidence="6">
    <location>
        <begin position="366"/>
        <end position="389"/>
    </location>
</feature>
<dbReference type="GO" id="GO:0005886">
    <property type="term" value="C:plasma membrane"/>
    <property type="evidence" value="ECO:0007669"/>
    <property type="project" value="UniProtKB-SubCell"/>
</dbReference>
<evidence type="ECO:0000256" key="1">
    <source>
        <dbReference type="ARBA" id="ARBA00004651"/>
    </source>
</evidence>
<dbReference type="PIRSF" id="PIRSF002808">
    <property type="entry name" value="Hexose_phosphate_transp"/>
    <property type="match status" value="1"/>
</dbReference>
<sequence length="429" mass="46240">MTDRPTAIRYRTLAWLTVAAALAYLCRNAVGVTESTIRTELGLTHEQSGWFMGAFFWTYALFQVPTGWFSERVGTRLALSIFALCWSLATFGVGIASGFWLLIVAQLLMGIAQAGIFPASCNSVGYWMPLSERSLACGILAAGMQVGAIAASGFAGELTEGSGWRWVFVGFAFPGVLWTLGFYWWFRDRPSQLSTVNASELALIQAGRVQQVSNEEQSTSELTELYNIAANPVLWLLCGQQICRASGYMFFASWFPTFLQETRGVSVSESGYLQGLVLAGTLVGSIFGGMVTDWIWKRTGSLRLSRSGVGAVALGSCSLLILAAWFVQSVTLAVILLALGSLSAAIAGPCALAATIDIGGPRVPQVFGVMNMTGNLAAAACPVLVGILFQRTENWNLILLLFAAIYFIGAIFWVLTNTENRISAEPEDS</sequence>
<dbReference type="InterPro" id="IPR000849">
    <property type="entry name" value="Sugar_P_transporter"/>
</dbReference>
<keyword evidence="2" id="KW-1003">Cell membrane</keyword>
<evidence type="ECO:0000256" key="2">
    <source>
        <dbReference type="ARBA" id="ARBA00022475"/>
    </source>
</evidence>
<keyword evidence="3 6" id="KW-0812">Transmembrane</keyword>
<evidence type="ECO:0000259" key="7">
    <source>
        <dbReference type="PROSITE" id="PS50850"/>
    </source>
</evidence>
<keyword evidence="4 6" id="KW-1133">Transmembrane helix</keyword>
<feature type="domain" description="Major facilitator superfamily (MFS) profile" evidence="7">
    <location>
        <begin position="12"/>
        <end position="421"/>
    </location>
</feature>
<dbReference type="KEGG" id="tpol:Mal48_27990"/>
<evidence type="ECO:0000313" key="8">
    <source>
        <dbReference type="EMBL" id="QDT33546.1"/>
    </source>
</evidence>
<dbReference type="Proteomes" id="UP000315724">
    <property type="component" value="Chromosome"/>
</dbReference>
<dbReference type="PANTHER" id="PTHR11662">
    <property type="entry name" value="SOLUTE CARRIER FAMILY 17"/>
    <property type="match status" value="1"/>
</dbReference>
<dbReference type="InterPro" id="IPR020846">
    <property type="entry name" value="MFS_dom"/>
</dbReference>
<dbReference type="InterPro" id="IPR050382">
    <property type="entry name" value="MFS_Na/Anion_cotransporter"/>
</dbReference>
<dbReference type="Gene3D" id="1.20.1250.20">
    <property type="entry name" value="MFS general substrate transporter like domains"/>
    <property type="match status" value="2"/>
</dbReference>
<gene>
    <name evidence="8" type="primary">sauU_1</name>
    <name evidence="8" type="ORF">Mal48_27990</name>
</gene>
<evidence type="ECO:0000256" key="3">
    <source>
        <dbReference type="ARBA" id="ARBA00022692"/>
    </source>
</evidence>
<feature type="transmembrane region" description="Helical" evidence="6">
    <location>
        <begin position="166"/>
        <end position="186"/>
    </location>
</feature>
<feature type="transmembrane region" description="Helical" evidence="6">
    <location>
        <begin position="308"/>
        <end position="327"/>
    </location>
</feature>
<reference evidence="8 9" key="1">
    <citation type="submission" date="2019-02" db="EMBL/GenBank/DDBJ databases">
        <title>Deep-cultivation of Planctomycetes and their phenomic and genomic characterization uncovers novel biology.</title>
        <authorList>
            <person name="Wiegand S."/>
            <person name="Jogler M."/>
            <person name="Boedeker C."/>
            <person name="Pinto D."/>
            <person name="Vollmers J."/>
            <person name="Rivas-Marin E."/>
            <person name="Kohn T."/>
            <person name="Peeters S.H."/>
            <person name="Heuer A."/>
            <person name="Rast P."/>
            <person name="Oberbeckmann S."/>
            <person name="Bunk B."/>
            <person name="Jeske O."/>
            <person name="Meyerdierks A."/>
            <person name="Storesund J.E."/>
            <person name="Kallscheuer N."/>
            <person name="Luecker S."/>
            <person name="Lage O.M."/>
            <person name="Pohl T."/>
            <person name="Merkel B.J."/>
            <person name="Hornburger P."/>
            <person name="Mueller R.-W."/>
            <person name="Bruemmer F."/>
            <person name="Labrenz M."/>
            <person name="Spormann A.M."/>
            <person name="Op den Camp H."/>
            <person name="Overmann J."/>
            <person name="Amann R."/>
            <person name="Jetten M.S.M."/>
            <person name="Mascher T."/>
            <person name="Medema M.H."/>
            <person name="Devos D.P."/>
            <person name="Kaster A.-K."/>
            <person name="Ovreas L."/>
            <person name="Rohde M."/>
            <person name="Galperin M.Y."/>
            <person name="Jogler C."/>
        </authorList>
    </citation>
    <scope>NUCLEOTIDE SEQUENCE [LARGE SCALE GENOMIC DNA]</scope>
    <source>
        <strain evidence="8 9">Mal48</strain>
    </source>
</reference>
<feature type="transmembrane region" description="Helical" evidence="6">
    <location>
        <begin position="107"/>
        <end position="128"/>
    </location>
</feature>
<protein>
    <submittedName>
        <fullName evidence="8">Putative sulfoacetate transporter SauU</fullName>
    </submittedName>
</protein>
<proteinExistence type="predicted"/>
<evidence type="ECO:0000256" key="5">
    <source>
        <dbReference type="ARBA" id="ARBA00023136"/>
    </source>
</evidence>
<organism evidence="8 9">
    <name type="scientific">Thalassoglobus polymorphus</name>
    <dbReference type="NCBI Taxonomy" id="2527994"/>
    <lineage>
        <taxon>Bacteria</taxon>
        <taxon>Pseudomonadati</taxon>
        <taxon>Planctomycetota</taxon>
        <taxon>Planctomycetia</taxon>
        <taxon>Planctomycetales</taxon>
        <taxon>Planctomycetaceae</taxon>
        <taxon>Thalassoglobus</taxon>
    </lineage>
</organism>
<evidence type="ECO:0000313" key="9">
    <source>
        <dbReference type="Proteomes" id="UP000315724"/>
    </source>
</evidence>
<dbReference type="OrthoDB" id="6360at2"/>
<keyword evidence="5 6" id="KW-0472">Membrane</keyword>
<dbReference type="PANTHER" id="PTHR11662:SF399">
    <property type="entry name" value="FI19708P1-RELATED"/>
    <property type="match status" value="1"/>
</dbReference>
<dbReference type="AlphaFoldDB" id="A0A517QPJ1"/>
<dbReference type="SUPFAM" id="SSF103473">
    <property type="entry name" value="MFS general substrate transporter"/>
    <property type="match status" value="1"/>
</dbReference>
<feature type="transmembrane region" description="Helical" evidence="6">
    <location>
        <begin position="333"/>
        <end position="354"/>
    </location>
</feature>
<keyword evidence="9" id="KW-1185">Reference proteome</keyword>
<accession>A0A517QPJ1</accession>
<feature type="transmembrane region" description="Helical" evidence="6">
    <location>
        <begin position="135"/>
        <end position="154"/>
    </location>
</feature>
<name>A0A517QPJ1_9PLAN</name>
<dbReference type="PROSITE" id="PS50850">
    <property type="entry name" value="MFS"/>
    <property type="match status" value="1"/>
</dbReference>